<dbReference type="GO" id="GO:0045637">
    <property type="term" value="P:regulation of myeloid cell differentiation"/>
    <property type="evidence" value="ECO:0007669"/>
    <property type="project" value="UniProtKB-ARBA"/>
</dbReference>
<comment type="subcellular location">
    <subcellularLocation>
        <location evidence="2">Nucleus membrane</location>
        <topology evidence="2">Peripheral membrane protein</topology>
    </subcellularLocation>
    <subcellularLocation>
        <location evidence="1">Nucleus speckle</location>
    </subcellularLocation>
    <subcellularLocation>
        <location evidence="3">Nucleus</location>
        <location evidence="3">Nucleoplasm</location>
    </subcellularLocation>
</comment>
<evidence type="ECO:0000256" key="4">
    <source>
        <dbReference type="ARBA" id="ARBA00005387"/>
    </source>
</evidence>
<keyword evidence="11" id="KW-0007">Acetylation</keyword>
<proteinExistence type="inferred from homology"/>
<sequence>MKGKERSPVKKRSRALDDIRDRGGSHPTSKKMGVISISGGGSNNGNSSSKSEGGSARRGLIGDKRDGRDFDGHVSSRTGNNHGYTSPVASSSGKNHASSMSLEAAARTNSRGESRAPLPTNESEYKTLKISELGSQLSDEEIEDGLFHEFKKFGDVSVKISRVNDERIAFVNFRRPDDARAAKHARGRLVLYDRPLKIEAVYLNRRRSRSPVDKDHFSVVAGHRHLHTQRPLSPTGLGYRDYRLQQLALGRLPPPPPPPLPRELEREREFAFYEARARPAYIAERAAPFREEDFISPEDDQRANRTLFLGNLDITVTENDLRRAFERFGTITEVDIKRPTRGQSSTYGFLKFENLDMAHRAKISMSGKVVGRNPIKIGYGKATPTTRLWVGGLGPWVPLTALAREFDRFGTIRTIDYRKGDTWAYIQYESLDAAQAACTHMRGFPLGGPDRRLRVDFADTEHRYQQQFLQPLPLQHYEIVAESFVHRATPEAIRVRERTPPGLPHFRDRELYAGAEWPAPAIRERVRTPAFEPLEHLERERRREAWSLERELPGRDAARKRRLMEDGRHLECSPDSSSEWAARRRRPPSLEGSPGGSSRDGRFSDSERPARADRVSPARESRSSLDRGPGEKRIKSSSSLSESSIGASPAERKRKAGESAKGASKRDRSESSSKNSQASKQDAGGKLSMAWNGMLLLKNSNFPASMHLLEGDLSVASSLLIDGSTGGKVTQLRITQRLRLDQPKIDEVSRRIKVAGPGGYAVLLAVPGSSEEASSSDPAASTQRPLRNLVSYLKQKQAAGVISLPVGGSRDKDNTGVLHAFPPCDFSQQFLDSSAKALAKTEEDFLVMIIEREILLLCVRPGISHGSESEGRESPLLRLDVVCCVLELPHMLSKPEGAAAPNPQTDQGEGGRSAEL</sequence>
<dbReference type="EMBL" id="JAUYZG010000009">
    <property type="protein sequence ID" value="KAK2898570.1"/>
    <property type="molecule type" value="Genomic_DNA"/>
</dbReference>
<dbReference type="CDD" id="cd21549">
    <property type="entry name" value="SPOC_RBM15"/>
    <property type="match status" value="1"/>
</dbReference>
<dbReference type="Proteomes" id="UP001187343">
    <property type="component" value="Unassembled WGS sequence"/>
</dbReference>
<keyword evidence="23" id="KW-1185">Reference proteome</keyword>
<feature type="region of interest" description="Disordered" evidence="19">
    <location>
        <begin position="894"/>
        <end position="916"/>
    </location>
</feature>
<gene>
    <name evidence="22" type="ORF">Q8A67_009988</name>
</gene>
<evidence type="ECO:0000256" key="13">
    <source>
        <dbReference type="ARBA" id="ARBA00023242"/>
    </source>
</evidence>
<dbReference type="PROSITE" id="PS50917">
    <property type="entry name" value="SPOC"/>
    <property type="match status" value="1"/>
</dbReference>
<evidence type="ECO:0000256" key="11">
    <source>
        <dbReference type="ARBA" id="ARBA00022990"/>
    </source>
</evidence>
<evidence type="ECO:0000313" key="23">
    <source>
        <dbReference type="Proteomes" id="UP001187343"/>
    </source>
</evidence>
<evidence type="ECO:0000256" key="19">
    <source>
        <dbReference type="SAM" id="MobiDB-lite"/>
    </source>
</evidence>
<evidence type="ECO:0000256" key="2">
    <source>
        <dbReference type="ARBA" id="ARBA00004617"/>
    </source>
</evidence>
<evidence type="ECO:0000256" key="18">
    <source>
        <dbReference type="PROSITE-ProRule" id="PRU00176"/>
    </source>
</evidence>
<dbReference type="FunFam" id="3.30.70.330:FF:000195">
    <property type="entry name" value="RNA binding motif protein 15"/>
    <property type="match status" value="1"/>
</dbReference>
<dbReference type="CDD" id="cd12553">
    <property type="entry name" value="RRM1_RBM15"/>
    <property type="match status" value="1"/>
</dbReference>
<keyword evidence="13" id="KW-0539">Nucleus</keyword>
<dbReference type="SUPFAM" id="SSF54928">
    <property type="entry name" value="RNA-binding domain, RBD"/>
    <property type="match status" value="2"/>
</dbReference>
<dbReference type="FunFam" id="2.40.290.10:FF:000003">
    <property type="entry name" value="RNA-binding motif protein 15"/>
    <property type="match status" value="1"/>
</dbReference>
<reference evidence="22" key="1">
    <citation type="submission" date="2023-08" db="EMBL/GenBank/DDBJ databases">
        <title>Chromosome-level Genome Assembly of mud carp (Cirrhinus molitorella).</title>
        <authorList>
            <person name="Liu H."/>
        </authorList>
    </citation>
    <scope>NUCLEOTIDE SEQUENCE</scope>
    <source>
        <strain evidence="22">Prfri</strain>
        <tissue evidence="22">Muscle</tissue>
    </source>
</reference>
<feature type="domain" description="RRM" evidence="20">
    <location>
        <begin position="386"/>
        <end position="460"/>
    </location>
</feature>
<feature type="compositionally biased region" description="Low complexity" evidence="19">
    <location>
        <begin position="636"/>
        <end position="648"/>
    </location>
</feature>
<dbReference type="FunFam" id="3.30.70.330:FF:000112">
    <property type="entry name" value="RNA-binding motif protein 15"/>
    <property type="match status" value="1"/>
</dbReference>
<feature type="domain" description="RRM" evidence="20">
    <location>
        <begin position="305"/>
        <end position="382"/>
    </location>
</feature>
<feature type="region of interest" description="Disordered" evidence="19">
    <location>
        <begin position="1"/>
        <end position="123"/>
    </location>
</feature>
<evidence type="ECO:0000256" key="9">
    <source>
        <dbReference type="ARBA" id="ARBA00022843"/>
    </source>
</evidence>
<dbReference type="CDD" id="cd12555">
    <property type="entry name" value="RRM2_RBM15"/>
    <property type="match status" value="1"/>
</dbReference>
<dbReference type="SMART" id="SM00360">
    <property type="entry name" value="RRM"/>
    <property type="match status" value="3"/>
</dbReference>
<comment type="caution">
    <text evidence="22">The sequence shown here is derived from an EMBL/GenBank/DDBJ whole genome shotgun (WGS) entry which is preliminary data.</text>
</comment>
<feature type="region of interest" description="Disordered" evidence="19">
    <location>
        <begin position="567"/>
        <end position="684"/>
    </location>
</feature>
<feature type="compositionally biased region" description="Low complexity" evidence="19">
    <location>
        <begin position="672"/>
        <end position="681"/>
    </location>
</feature>
<dbReference type="PROSITE" id="PS50102">
    <property type="entry name" value="RRM"/>
    <property type="match status" value="3"/>
</dbReference>
<dbReference type="Gene3D" id="2.40.290.10">
    <property type="match status" value="1"/>
</dbReference>
<evidence type="ECO:0000256" key="8">
    <source>
        <dbReference type="ARBA" id="ARBA00022737"/>
    </source>
</evidence>
<dbReference type="GO" id="GO:0031965">
    <property type="term" value="C:nuclear membrane"/>
    <property type="evidence" value="ECO:0007669"/>
    <property type="project" value="UniProtKB-SubCell"/>
</dbReference>
<keyword evidence="7" id="KW-0597">Phosphoprotein</keyword>
<dbReference type="AlphaFoldDB" id="A0AA88PYL8"/>
<keyword evidence="10 18" id="KW-0694">RNA-binding</keyword>
<evidence type="ECO:0000256" key="16">
    <source>
        <dbReference type="ARBA" id="ARBA00075695"/>
    </source>
</evidence>
<dbReference type="SUPFAM" id="SSF100939">
    <property type="entry name" value="SPOC domain-like"/>
    <property type="match status" value="1"/>
</dbReference>
<dbReference type="CDD" id="cd12557">
    <property type="entry name" value="RRM3_RBM15"/>
    <property type="match status" value="1"/>
</dbReference>
<evidence type="ECO:0000256" key="14">
    <source>
        <dbReference type="ARBA" id="ARBA00066093"/>
    </source>
</evidence>
<keyword evidence="5" id="KW-0488">Methylation</keyword>
<dbReference type="InterPro" id="IPR012921">
    <property type="entry name" value="SPOC_C"/>
</dbReference>
<dbReference type="PANTHER" id="PTHR23189">
    <property type="entry name" value="RNA RECOGNITION MOTIF-CONTAINING"/>
    <property type="match status" value="1"/>
</dbReference>
<feature type="compositionally biased region" description="Basic and acidic residues" evidence="19">
    <location>
        <begin position="60"/>
        <end position="74"/>
    </location>
</feature>
<dbReference type="InterPro" id="IPR034470">
    <property type="entry name" value="RBM15_RRM1"/>
</dbReference>
<dbReference type="GO" id="GO:0003723">
    <property type="term" value="F:RNA binding"/>
    <property type="evidence" value="ECO:0007669"/>
    <property type="project" value="UniProtKB-UniRule"/>
</dbReference>
<evidence type="ECO:0000256" key="7">
    <source>
        <dbReference type="ARBA" id="ARBA00022553"/>
    </source>
</evidence>
<keyword evidence="9" id="KW-0832">Ubl conjugation</keyword>
<dbReference type="InterPro" id="IPR000504">
    <property type="entry name" value="RRM_dom"/>
</dbReference>
<keyword evidence="12" id="KW-0472">Membrane</keyword>
<protein>
    <recommendedName>
        <fullName evidence="15">RNA-binding protein 15</fullName>
    </recommendedName>
    <alternativeName>
        <fullName evidence="17">One-twenty two protein 1</fullName>
    </alternativeName>
    <alternativeName>
        <fullName evidence="16">RNA-binding motif protein 15</fullName>
    </alternativeName>
</protein>
<evidence type="ECO:0000256" key="10">
    <source>
        <dbReference type="ARBA" id="ARBA00022884"/>
    </source>
</evidence>
<keyword evidence="8" id="KW-0677">Repeat</keyword>
<evidence type="ECO:0000256" key="12">
    <source>
        <dbReference type="ARBA" id="ARBA00023136"/>
    </source>
</evidence>
<dbReference type="InterPro" id="IPR034472">
    <property type="entry name" value="RBM15_RRM2"/>
</dbReference>
<keyword evidence="6" id="KW-1017">Isopeptide bond</keyword>
<evidence type="ECO:0000256" key="15">
    <source>
        <dbReference type="ARBA" id="ARBA00067849"/>
    </source>
</evidence>
<dbReference type="InterPro" id="IPR012677">
    <property type="entry name" value="Nucleotide-bd_a/b_plait_sf"/>
</dbReference>
<feature type="domain" description="RRM" evidence="20">
    <location>
        <begin position="126"/>
        <end position="203"/>
    </location>
</feature>
<evidence type="ECO:0000256" key="1">
    <source>
        <dbReference type="ARBA" id="ARBA00004324"/>
    </source>
</evidence>
<comment type="similarity">
    <text evidence="4">Belongs to the RRM Spen family.</text>
</comment>
<dbReference type="InterPro" id="IPR034473">
    <property type="entry name" value="RBM15_RRM3"/>
</dbReference>
<dbReference type="FunFam" id="3.30.70.330:FF:000181">
    <property type="entry name" value="RNA binding motif protein 15"/>
    <property type="match status" value="1"/>
</dbReference>
<name>A0AA88PYL8_9TELE</name>
<dbReference type="GO" id="GO:0000381">
    <property type="term" value="P:regulation of alternative mRNA splicing, via spliceosome"/>
    <property type="evidence" value="ECO:0007669"/>
    <property type="project" value="UniProtKB-ARBA"/>
</dbReference>
<dbReference type="Pfam" id="PF00076">
    <property type="entry name" value="RRM_1"/>
    <property type="match status" value="2"/>
</dbReference>
<organism evidence="22 23">
    <name type="scientific">Cirrhinus molitorella</name>
    <name type="common">mud carp</name>
    <dbReference type="NCBI Taxonomy" id="172907"/>
    <lineage>
        <taxon>Eukaryota</taxon>
        <taxon>Metazoa</taxon>
        <taxon>Chordata</taxon>
        <taxon>Craniata</taxon>
        <taxon>Vertebrata</taxon>
        <taxon>Euteleostomi</taxon>
        <taxon>Actinopterygii</taxon>
        <taxon>Neopterygii</taxon>
        <taxon>Teleostei</taxon>
        <taxon>Ostariophysi</taxon>
        <taxon>Cypriniformes</taxon>
        <taxon>Cyprinidae</taxon>
        <taxon>Labeoninae</taxon>
        <taxon>Labeonini</taxon>
        <taxon>Cirrhinus</taxon>
    </lineage>
</organism>
<evidence type="ECO:0000313" key="22">
    <source>
        <dbReference type="EMBL" id="KAK2898570.1"/>
    </source>
</evidence>
<feature type="compositionally biased region" description="Low complexity" evidence="19">
    <location>
        <begin position="44"/>
        <end position="54"/>
    </location>
</feature>
<evidence type="ECO:0000256" key="3">
    <source>
        <dbReference type="ARBA" id="ARBA00004642"/>
    </source>
</evidence>
<feature type="compositionally biased region" description="Polar residues" evidence="19">
    <location>
        <begin position="75"/>
        <end position="111"/>
    </location>
</feature>
<evidence type="ECO:0000256" key="6">
    <source>
        <dbReference type="ARBA" id="ARBA00022499"/>
    </source>
</evidence>
<dbReference type="InterPro" id="IPR010912">
    <property type="entry name" value="SPOC_met"/>
</dbReference>
<feature type="compositionally biased region" description="Basic and acidic residues" evidence="19">
    <location>
        <begin position="599"/>
        <end position="634"/>
    </location>
</feature>
<evidence type="ECO:0000256" key="5">
    <source>
        <dbReference type="ARBA" id="ARBA00022481"/>
    </source>
</evidence>
<feature type="compositionally biased region" description="Basic and acidic residues" evidence="19">
    <location>
        <begin position="1"/>
        <end position="24"/>
    </location>
</feature>
<dbReference type="GO" id="GO:0016607">
    <property type="term" value="C:nuclear speck"/>
    <property type="evidence" value="ECO:0007669"/>
    <property type="project" value="UniProtKB-SubCell"/>
</dbReference>
<dbReference type="InterPro" id="IPR035979">
    <property type="entry name" value="RBD_domain_sf"/>
</dbReference>
<dbReference type="Gene3D" id="3.30.70.330">
    <property type="match status" value="3"/>
</dbReference>
<accession>A0AA88PYL8</accession>
<evidence type="ECO:0000259" key="20">
    <source>
        <dbReference type="PROSITE" id="PS50102"/>
    </source>
</evidence>
<comment type="subunit">
    <text evidence="14">Component of the WMM complex, a N6-methyltransferase complex composed of a catalytic subcomplex, named MAC, and of an associated subcomplex, named MACOM. The MAC subcomplex is composed of METTL3 and METTL14. The MACOM subcomplex is composed of WTAP, ZC3H13, CBLL1/HAKAI, VIRMA, and, in some cases of RBM15 (RBM15 or RBM15B). Also a component of a MACOM-like complex, named WTAP complex, composed of WTAP, ZC3H13, CBLL1, VIRMA, RBM15, BCLAF1 and THRAP3. Interacts with RBPJ. Interacts (via SPOC domain) with SETD1B. Interacts with NXF1, the interaction is required to promote mRNA export. Interacts with SF3B1.</text>
</comment>
<feature type="domain" description="SPOC" evidence="21">
    <location>
        <begin position="680"/>
        <end position="854"/>
    </location>
</feature>
<evidence type="ECO:0000256" key="17">
    <source>
        <dbReference type="ARBA" id="ARBA00083977"/>
    </source>
</evidence>
<evidence type="ECO:0000259" key="21">
    <source>
        <dbReference type="PROSITE" id="PS50917"/>
    </source>
</evidence>
<dbReference type="InterPro" id="IPR016194">
    <property type="entry name" value="SPOC-like_C_dom_sf"/>
</dbReference>
<dbReference type="Pfam" id="PF07744">
    <property type="entry name" value="SPOC"/>
    <property type="match status" value="1"/>
</dbReference>